<reference evidence="2" key="1">
    <citation type="submission" date="2023-06" db="EMBL/GenBank/DDBJ databases">
        <title>Genomic of Parafulvivirga corallium.</title>
        <authorList>
            <person name="Wang G."/>
        </authorList>
    </citation>
    <scope>NUCLEOTIDE SEQUENCE</scope>
    <source>
        <strain evidence="2">BMA10</strain>
    </source>
</reference>
<feature type="transmembrane region" description="Helical" evidence="1">
    <location>
        <begin position="168"/>
        <end position="186"/>
    </location>
</feature>
<feature type="transmembrane region" description="Helical" evidence="1">
    <location>
        <begin position="33"/>
        <end position="51"/>
    </location>
</feature>
<feature type="transmembrane region" description="Helical" evidence="1">
    <location>
        <begin position="93"/>
        <end position="115"/>
    </location>
</feature>
<organism evidence="2 3">
    <name type="scientific">Splendidivirga corallicola</name>
    <dbReference type="NCBI Taxonomy" id="3051826"/>
    <lineage>
        <taxon>Bacteria</taxon>
        <taxon>Pseudomonadati</taxon>
        <taxon>Bacteroidota</taxon>
        <taxon>Cytophagia</taxon>
        <taxon>Cytophagales</taxon>
        <taxon>Splendidivirgaceae</taxon>
        <taxon>Splendidivirga</taxon>
    </lineage>
</organism>
<evidence type="ECO:0000256" key="1">
    <source>
        <dbReference type="SAM" id="Phobius"/>
    </source>
</evidence>
<gene>
    <name evidence="2" type="ORF">QQ008_28710</name>
</gene>
<keyword evidence="1" id="KW-0472">Membrane</keyword>
<keyword evidence="3" id="KW-1185">Reference proteome</keyword>
<dbReference type="EMBL" id="JAUJEA010000018">
    <property type="protein sequence ID" value="MDN5205401.1"/>
    <property type="molecule type" value="Genomic_DNA"/>
</dbReference>
<evidence type="ECO:0000313" key="3">
    <source>
        <dbReference type="Proteomes" id="UP001172082"/>
    </source>
</evidence>
<feature type="transmembrane region" description="Helical" evidence="1">
    <location>
        <begin position="145"/>
        <end position="162"/>
    </location>
</feature>
<accession>A0ABT8KX66</accession>
<comment type="caution">
    <text evidence="2">The sequence shown here is derived from an EMBL/GenBank/DDBJ whole genome shotgun (WGS) entry which is preliminary data.</text>
</comment>
<feature type="transmembrane region" description="Helical" evidence="1">
    <location>
        <begin position="121"/>
        <end position="140"/>
    </location>
</feature>
<dbReference type="RefSeq" id="WP_346755422.1">
    <property type="nucleotide sequence ID" value="NZ_JAUJEA010000018.1"/>
</dbReference>
<feature type="transmembrane region" description="Helical" evidence="1">
    <location>
        <begin position="63"/>
        <end position="81"/>
    </location>
</feature>
<proteinExistence type="predicted"/>
<keyword evidence="1" id="KW-0812">Transmembrane</keyword>
<name>A0ABT8KX66_9BACT</name>
<protein>
    <submittedName>
        <fullName evidence="2">Uncharacterized protein</fullName>
    </submittedName>
</protein>
<sequence length="193" mass="21930">MDIDKEQLTNEKSLEIITNMIAAAKGKVDKNSFYFLLWGWVCVLANIGHYYILKFTDYPEPQIVWVITIPAAIVSAIYGYFQRKRASVKTHLGTIAFWIWMAFLISLVLILIFAHRINYQINPMIMILTASATFISGIILRFKPLIIGGILFWVFAVLALLSSLEYQYLIGAIALITGYLIPGYMLKKRANNG</sequence>
<keyword evidence="1" id="KW-1133">Transmembrane helix</keyword>
<evidence type="ECO:0000313" key="2">
    <source>
        <dbReference type="EMBL" id="MDN5205401.1"/>
    </source>
</evidence>
<dbReference type="Proteomes" id="UP001172082">
    <property type="component" value="Unassembled WGS sequence"/>
</dbReference>